<accession>A0A561W3I3</accession>
<protein>
    <submittedName>
        <fullName evidence="2">Uncharacterized protein</fullName>
    </submittedName>
</protein>
<organism evidence="2 3">
    <name type="scientific">Micromonospora taraxaci</name>
    <dbReference type="NCBI Taxonomy" id="1316803"/>
    <lineage>
        <taxon>Bacteria</taxon>
        <taxon>Bacillati</taxon>
        <taxon>Actinomycetota</taxon>
        <taxon>Actinomycetes</taxon>
        <taxon>Micromonosporales</taxon>
        <taxon>Micromonosporaceae</taxon>
        <taxon>Micromonospora</taxon>
    </lineage>
</organism>
<keyword evidence="3" id="KW-1185">Reference proteome</keyword>
<keyword evidence="1" id="KW-1133">Transmembrane helix</keyword>
<reference evidence="2 3" key="1">
    <citation type="submission" date="2019-06" db="EMBL/GenBank/DDBJ databases">
        <title>Sequencing the genomes of 1000 actinobacteria strains.</title>
        <authorList>
            <person name="Klenk H.-P."/>
        </authorList>
    </citation>
    <scope>NUCLEOTIDE SEQUENCE [LARGE SCALE GENOMIC DNA]</scope>
    <source>
        <strain evidence="2 3">DSM 45885</strain>
    </source>
</reference>
<dbReference type="AlphaFoldDB" id="A0A561W3I3"/>
<evidence type="ECO:0000313" key="3">
    <source>
        <dbReference type="Proteomes" id="UP000317685"/>
    </source>
</evidence>
<evidence type="ECO:0000256" key="1">
    <source>
        <dbReference type="SAM" id="Phobius"/>
    </source>
</evidence>
<name>A0A561W3I3_9ACTN</name>
<dbReference type="Proteomes" id="UP000317685">
    <property type="component" value="Unassembled WGS sequence"/>
</dbReference>
<dbReference type="InterPro" id="IPR046491">
    <property type="entry name" value="DUF6584"/>
</dbReference>
<keyword evidence="1" id="KW-0812">Transmembrane</keyword>
<gene>
    <name evidence="2" type="ORF">FHU34_113770</name>
</gene>
<comment type="caution">
    <text evidence="2">The sequence shown here is derived from an EMBL/GenBank/DDBJ whole genome shotgun (WGS) entry which is preliminary data.</text>
</comment>
<keyword evidence="1" id="KW-0472">Membrane</keyword>
<evidence type="ECO:0000313" key="2">
    <source>
        <dbReference type="EMBL" id="TWG18424.1"/>
    </source>
</evidence>
<dbReference type="EMBL" id="VIWZ01000001">
    <property type="protein sequence ID" value="TWG18424.1"/>
    <property type="molecule type" value="Genomic_DNA"/>
</dbReference>
<sequence length="174" mass="18840">MPLRIATMPKEHVLAKVDADLRRGHVHPAMQRLASLTAAYPDDLELRARRAALYRQVGNVAEAGRWGFLTEDASVEEVAAFERSYPNAWQRLRVLTVTADPSGRLGPVASGRLARLVEQAEQGGAGVTWTEVGPRPGEPSSWRDDLGCLVAAVVGLVLVALTVLGLVTAIRWVL</sequence>
<dbReference type="Pfam" id="PF20225">
    <property type="entry name" value="DUF6584"/>
    <property type="match status" value="1"/>
</dbReference>
<proteinExistence type="predicted"/>
<feature type="transmembrane region" description="Helical" evidence="1">
    <location>
        <begin position="146"/>
        <end position="173"/>
    </location>
</feature>